<feature type="compositionally biased region" description="Basic and acidic residues" evidence="1">
    <location>
        <begin position="887"/>
        <end position="905"/>
    </location>
</feature>
<name>A0A4S9UTB4_AURPU</name>
<dbReference type="GO" id="GO:0042790">
    <property type="term" value="P:nucleolar large rRNA transcription by RNA polymerase I"/>
    <property type="evidence" value="ECO:0007669"/>
    <property type="project" value="InterPro"/>
</dbReference>
<feature type="region of interest" description="Disordered" evidence="1">
    <location>
        <begin position="455"/>
        <end position="478"/>
    </location>
</feature>
<dbReference type="PANTHER" id="PTHR28079">
    <property type="entry name" value="RNA POLYMERASE I-SPECIFIC TRANSCRIPTION INITIATION FACTOR RRN5"/>
    <property type="match status" value="1"/>
</dbReference>
<feature type="region of interest" description="Disordered" evidence="1">
    <location>
        <begin position="1"/>
        <end position="82"/>
    </location>
</feature>
<reference evidence="2 3" key="1">
    <citation type="submission" date="2018-10" db="EMBL/GenBank/DDBJ databases">
        <title>Fifty Aureobasidium pullulans genomes reveal a recombining polyextremotolerant generalist.</title>
        <authorList>
            <person name="Gostincar C."/>
            <person name="Turk M."/>
            <person name="Zajc J."/>
            <person name="Gunde-Cimerman N."/>
        </authorList>
    </citation>
    <scope>NUCLEOTIDE SEQUENCE [LARGE SCALE GENOMIC DNA]</scope>
    <source>
        <strain evidence="2 3">EXF-3844</strain>
    </source>
</reference>
<feature type="compositionally biased region" description="Polar residues" evidence="1">
    <location>
        <begin position="733"/>
        <end position="748"/>
    </location>
</feature>
<dbReference type="PANTHER" id="PTHR28079:SF1">
    <property type="entry name" value="RNA POLYMERASE I-SPECIFIC TRANSCRIPTION INITIATION FACTOR RRN5"/>
    <property type="match status" value="1"/>
</dbReference>
<proteinExistence type="predicted"/>
<dbReference type="EMBL" id="QZBN01000488">
    <property type="protein sequence ID" value="THZ42142.1"/>
    <property type="molecule type" value="Genomic_DNA"/>
</dbReference>
<feature type="region of interest" description="Disordered" evidence="1">
    <location>
        <begin position="258"/>
        <end position="320"/>
    </location>
</feature>
<sequence>MQYYGMSDNEADGGSVHHDDNEAFKPQEDSGSEYHSEDDQIDDDDSENEANSIRSGSSKTSARSSNAGYLKKSNMKTSVQPQIVKSSKATYSDAYRDYYNDHVEELAHPFLPRTSGLPASEIGITVWTPLEKEILFQKVSTLGKNNIKAVSDAIKTKSESEVRQYLTLLDQGTVEGNVTLALPVFSAADVSPAVEISKQSEDLLEEYADGLAKYQLKSDQKREKKRHGDYWLLTDEIAEEIEDEVMARDEWYMNSKIYDEEEDGERELEPEDTVDGQDNLNGHLNDVKTDQDGFEPGINGGQSIAREGAPQTGEPDQEFAEPAEELMVPAAELLDLPMWLRLSLLFMHQPPESGDSWTNFVTSRHETPSMYHTAFQDFHNLTVSLTRRLVQATIFQTMTRLRARDKDQPSTTITVNDVRTAADILELPPNSREFWSGVPRRHGLRVYERGSKFAKGQSRSGAELSMEETEKRMGVGQTSTVNVETDDEVVHSVEDGVEDDILDPDRYYEDPELWTEGSESEDEVPIAIPDDEQSNESGDEAAYDPADSEEAQAAARGKRHPRGRMERNFQKAHDTYLEAMDQEISRIHEVEMWDTLGMPPPNEIKNEEIEIPRQPVNKRRLSDIVDWRSGLEYQPPWEHGLEAVQPEEFANMCRRGEQGKKKRRLAYEYLEQKGLITLPPQAPEPIVVRKKANPTDTDVEMEDVPNEEAVIPTTETLDDGVPRKKHPNPILSRVQSRASSMRESSQDSVRSDKSNPRGLSLAGRLLSRAPTQQIESNAKQVDEEERLAAEKLQAEKLAKEEKRKARAARKLMSAEEKQALDEELKEERKRNKRLQRQQEKKQKDEEEKQRIKEEKQKVKEEKKRAKEAKRKSISGKMSVETESTVTPKEEQELSRSPEDGVHEDVISQGVNAEDDEQASIHEESRAESKEPARSTRSRSRKPKRKSGF</sequence>
<feature type="compositionally biased region" description="Acidic residues" evidence="1">
    <location>
        <begin position="259"/>
        <end position="275"/>
    </location>
</feature>
<evidence type="ECO:0000313" key="3">
    <source>
        <dbReference type="Proteomes" id="UP000310121"/>
    </source>
</evidence>
<comment type="caution">
    <text evidence="2">The sequence shown here is derived from an EMBL/GenBank/DDBJ whole genome shotgun (WGS) entry which is preliminary data.</text>
</comment>
<evidence type="ECO:0008006" key="4">
    <source>
        <dbReference type="Google" id="ProtNLM"/>
    </source>
</evidence>
<feature type="compositionally biased region" description="Acidic residues" evidence="1">
    <location>
        <begin position="39"/>
        <end position="48"/>
    </location>
</feature>
<feature type="compositionally biased region" description="Basic and acidic residues" evidence="1">
    <location>
        <begin position="836"/>
        <end position="864"/>
    </location>
</feature>
<accession>A0A4S9UTB4</accession>
<feature type="compositionally biased region" description="Low complexity" evidence="1">
    <location>
        <begin position="756"/>
        <end position="770"/>
    </location>
</feature>
<feature type="compositionally biased region" description="Basic and acidic residues" evidence="1">
    <location>
        <begin position="918"/>
        <end position="933"/>
    </location>
</feature>
<dbReference type="GO" id="GO:0000500">
    <property type="term" value="C:RNA polymerase I upstream activating factor complex"/>
    <property type="evidence" value="ECO:0007669"/>
    <property type="project" value="InterPro"/>
</dbReference>
<dbReference type="GO" id="GO:0001181">
    <property type="term" value="F:RNA polymerase I general transcription initiation factor activity"/>
    <property type="evidence" value="ECO:0007669"/>
    <property type="project" value="TreeGrafter"/>
</dbReference>
<feature type="compositionally biased region" description="Low complexity" evidence="1">
    <location>
        <begin position="52"/>
        <end position="65"/>
    </location>
</feature>
<feature type="compositionally biased region" description="Acidic residues" evidence="1">
    <location>
        <begin position="697"/>
        <end position="706"/>
    </location>
</feature>
<dbReference type="AlphaFoldDB" id="A0A4S9UTB4"/>
<feature type="compositionally biased region" description="Basic and acidic residues" evidence="1">
    <location>
        <begin position="786"/>
        <end position="803"/>
    </location>
</feature>
<dbReference type="CDD" id="cd00167">
    <property type="entry name" value="SANT"/>
    <property type="match status" value="1"/>
</dbReference>
<dbReference type="GO" id="GO:0006361">
    <property type="term" value="P:transcription initiation at RNA polymerase I promoter"/>
    <property type="evidence" value="ECO:0007669"/>
    <property type="project" value="TreeGrafter"/>
</dbReference>
<evidence type="ECO:0000256" key="1">
    <source>
        <dbReference type="SAM" id="MobiDB-lite"/>
    </source>
</evidence>
<dbReference type="GO" id="GO:0000182">
    <property type="term" value="F:rDNA binding"/>
    <property type="evidence" value="ECO:0007669"/>
    <property type="project" value="TreeGrafter"/>
</dbReference>
<dbReference type="InterPro" id="IPR039601">
    <property type="entry name" value="Rrn5"/>
</dbReference>
<dbReference type="InterPro" id="IPR001005">
    <property type="entry name" value="SANT/Myb"/>
</dbReference>
<feature type="compositionally biased region" description="Acidic residues" evidence="1">
    <location>
        <begin position="513"/>
        <end position="550"/>
    </location>
</feature>
<protein>
    <recommendedName>
        <fullName evidence="4">Myb-like domain-containing protein</fullName>
    </recommendedName>
</protein>
<dbReference type="Proteomes" id="UP000310121">
    <property type="component" value="Unassembled WGS sequence"/>
</dbReference>
<feature type="region of interest" description="Disordered" evidence="1">
    <location>
        <begin position="513"/>
        <end position="566"/>
    </location>
</feature>
<gene>
    <name evidence="2" type="ORF">D6C90_05382</name>
</gene>
<organism evidence="2 3">
    <name type="scientific">Aureobasidium pullulans</name>
    <name type="common">Black yeast</name>
    <name type="synonym">Pullularia pullulans</name>
    <dbReference type="NCBI Taxonomy" id="5580"/>
    <lineage>
        <taxon>Eukaryota</taxon>
        <taxon>Fungi</taxon>
        <taxon>Dikarya</taxon>
        <taxon>Ascomycota</taxon>
        <taxon>Pezizomycotina</taxon>
        <taxon>Dothideomycetes</taxon>
        <taxon>Dothideomycetidae</taxon>
        <taxon>Dothideales</taxon>
        <taxon>Saccotheciaceae</taxon>
        <taxon>Aureobasidium</taxon>
    </lineage>
</organism>
<feature type="compositionally biased region" description="Basic and acidic residues" evidence="1">
    <location>
        <begin position="812"/>
        <end position="829"/>
    </location>
</feature>
<feature type="region of interest" description="Disordered" evidence="1">
    <location>
        <begin position="693"/>
        <end position="948"/>
    </location>
</feature>
<feature type="compositionally biased region" description="Basic residues" evidence="1">
    <location>
        <begin position="935"/>
        <end position="948"/>
    </location>
</feature>
<evidence type="ECO:0000313" key="2">
    <source>
        <dbReference type="EMBL" id="THZ42142.1"/>
    </source>
</evidence>
<feature type="compositionally biased region" description="Basic and acidic residues" evidence="1">
    <location>
        <begin position="15"/>
        <end position="38"/>
    </location>
</feature>